<keyword evidence="1" id="KW-0472">Membrane</keyword>
<dbReference type="Pfam" id="PF23071">
    <property type="entry name" value="DUF7044"/>
    <property type="match status" value="1"/>
</dbReference>
<feature type="domain" description="DUF7044" evidence="4">
    <location>
        <begin position="178"/>
        <end position="262"/>
    </location>
</feature>
<evidence type="ECO:0008006" key="7">
    <source>
        <dbReference type="Google" id="ProtNLM"/>
    </source>
</evidence>
<comment type="caution">
    <text evidence="5">The sequence shown here is derived from an EMBL/GenBank/DDBJ whole genome shotgun (WGS) entry which is preliminary data.</text>
</comment>
<evidence type="ECO:0000256" key="1">
    <source>
        <dbReference type="SAM" id="Phobius"/>
    </source>
</evidence>
<feature type="chain" id="PRO_5046335550" description="Cation-independent mannose-6-phosphate receptor" evidence="2">
    <location>
        <begin position="38"/>
        <end position="829"/>
    </location>
</feature>
<organism evidence="5 6">
    <name type="scientific">Orchesella dallaii</name>
    <dbReference type="NCBI Taxonomy" id="48710"/>
    <lineage>
        <taxon>Eukaryota</taxon>
        <taxon>Metazoa</taxon>
        <taxon>Ecdysozoa</taxon>
        <taxon>Arthropoda</taxon>
        <taxon>Hexapoda</taxon>
        <taxon>Collembola</taxon>
        <taxon>Entomobryomorpha</taxon>
        <taxon>Entomobryoidea</taxon>
        <taxon>Orchesellidae</taxon>
        <taxon>Orchesellinae</taxon>
        <taxon>Orchesella</taxon>
    </lineage>
</organism>
<dbReference type="PANTHER" id="PTHR22255">
    <property type="entry name" value="LP06548P"/>
    <property type="match status" value="1"/>
</dbReference>
<dbReference type="Pfam" id="PF23069">
    <property type="entry name" value="DUF7042"/>
    <property type="match status" value="1"/>
</dbReference>
<evidence type="ECO:0000259" key="3">
    <source>
        <dbReference type="Pfam" id="PF23069"/>
    </source>
</evidence>
<feature type="signal peptide" evidence="2">
    <location>
        <begin position="1"/>
        <end position="37"/>
    </location>
</feature>
<feature type="domain" description="DUF7042" evidence="3">
    <location>
        <begin position="280"/>
        <end position="409"/>
    </location>
</feature>
<accession>A0ABP1Q4Q9</accession>
<evidence type="ECO:0000313" key="6">
    <source>
        <dbReference type="Proteomes" id="UP001642540"/>
    </source>
</evidence>
<dbReference type="Proteomes" id="UP001642540">
    <property type="component" value="Unassembled WGS sequence"/>
</dbReference>
<gene>
    <name evidence="5" type="ORF">ODALV1_LOCUS7262</name>
</gene>
<reference evidence="5 6" key="1">
    <citation type="submission" date="2024-08" db="EMBL/GenBank/DDBJ databases">
        <authorList>
            <person name="Cucini C."/>
            <person name="Frati F."/>
        </authorList>
    </citation>
    <scope>NUCLEOTIDE SEQUENCE [LARGE SCALE GENOMIC DNA]</scope>
</reference>
<dbReference type="EMBL" id="CAXLJM020000023">
    <property type="protein sequence ID" value="CAL8089105.1"/>
    <property type="molecule type" value="Genomic_DNA"/>
</dbReference>
<feature type="transmembrane region" description="Helical" evidence="1">
    <location>
        <begin position="749"/>
        <end position="771"/>
    </location>
</feature>
<evidence type="ECO:0000259" key="4">
    <source>
        <dbReference type="Pfam" id="PF23071"/>
    </source>
</evidence>
<keyword evidence="1" id="KW-0812">Transmembrane</keyword>
<dbReference type="PANTHER" id="PTHR22255:SF9">
    <property type="entry name" value="LP06548P"/>
    <property type="match status" value="1"/>
</dbReference>
<dbReference type="InterPro" id="IPR055472">
    <property type="entry name" value="DUF7044"/>
</dbReference>
<keyword evidence="1" id="KW-1133">Transmembrane helix</keyword>
<dbReference type="InterPro" id="IPR055470">
    <property type="entry name" value="DUF7042"/>
</dbReference>
<evidence type="ECO:0000313" key="5">
    <source>
        <dbReference type="EMBL" id="CAL8089105.1"/>
    </source>
</evidence>
<name>A0ABP1Q4Q9_9HEXA</name>
<proteinExistence type="predicted"/>
<protein>
    <recommendedName>
        <fullName evidence="7">Cation-independent mannose-6-phosphate receptor</fullName>
    </recommendedName>
</protein>
<evidence type="ECO:0000256" key="2">
    <source>
        <dbReference type="SAM" id="SignalP"/>
    </source>
</evidence>
<sequence length="829" mass="89802">MRLKKLRVTFFSFVPLLLETTMMLLLLLTILVASSHALPAAAPTTTSTSSTATTFTSTTTLNRMMIMSTANSYPDATATAAVVDPSDGTSKLPIVPLPNPTEAEKTHYQNQQFPTHYTVTASPTTGLADHEYNHQQQKHETNVHDYDHDGTSGHEYQNDQYHHYHEQHDGPNTPARDNCVLPESWKGKWFQSGVSQILIDSKSMGEKGTCYERSGDKFLFVASEKNQDCFRCIVINGRHKNVLQYKESSYCEDKNSLENLCSQIPGDAQLYSLFRIDAQPEDCPFKGAPFTFTYNRGHGECKNPVSSVDTCTEPSRLLLRYQACPDVQKTESTAEELQCLAQWKEGSHHYLVGKLTRERSIASNEESYRCFIFEKTKTGHGGYTVAMSGDATCTGIASSTEGARTLTFTKVDKGEGKCAFPAWVASHHWHTLDGKMSAKMHHKNSTMHITEDNRRNSSGHYSLSSLGGAGISGLPLGASGSAGILGGIGAVGVVAGTNAGTSGGLFSTSSSSLFTGGTRIVCQSRVDIVEGRHVAIVAKHTQGCKSEEVCMHIYQRAKHVTEIQMLRKSDQMSEDFECGKASALGPTLPYVTLVNPEAKSNRCPNLGRYMATGVSTDGRVVRDACGPMGQGGFHTLIVGCGDRATMEFHSKCATHNPISSYECHGSWEENGTGFLIASSLSRSSTSARRYCFNYQETDEGLRVFSSSESCRRNVSPGIEGVWAFNLTIDGQCAQAVTGSGSSRFQACDLLIAASMISFLTFTSVFQLMLVLQSSPFIRSLRPARTPTGGGGEGALAASHVANLATTTAATTSATFITGMTSRISSLVSR</sequence>
<keyword evidence="6" id="KW-1185">Reference proteome</keyword>
<keyword evidence="2" id="KW-0732">Signal</keyword>